<evidence type="ECO:0000256" key="2">
    <source>
        <dbReference type="ARBA" id="ARBA00004448"/>
    </source>
</evidence>
<evidence type="ECO:0000313" key="14">
    <source>
        <dbReference type="RefSeq" id="XP_002730541.2"/>
    </source>
</evidence>
<feature type="compositionally biased region" description="Polar residues" evidence="12">
    <location>
        <begin position="337"/>
        <end position="357"/>
    </location>
</feature>
<evidence type="ECO:0000256" key="8">
    <source>
        <dbReference type="ARBA" id="ARBA00022989"/>
    </source>
</evidence>
<evidence type="ECO:0000256" key="4">
    <source>
        <dbReference type="ARBA" id="ARBA00022448"/>
    </source>
</evidence>
<protein>
    <submittedName>
        <fullName evidence="14">Uncharacterized protein DDB_G0271670-like</fullName>
    </submittedName>
</protein>
<evidence type="ECO:0000256" key="12">
    <source>
        <dbReference type="SAM" id="MobiDB-lite"/>
    </source>
</evidence>
<comment type="function">
    <text evidence="1">Essential component of the TIM23 complex, a complex that mediates the translocation of transit peptide-containing proteins across the mitochondrial inner membrane.</text>
</comment>
<evidence type="ECO:0000313" key="13">
    <source>
        <dbReference type="Proteomes" id="UP000694865"/>
    </source>
</evidence>
<evidence type="ECO:0000256" key="1">
    <source>
        <dbReference type="ARBA" id="ARBA00002959"/>
    </source>
</evidence>
<evidence type="ECO:0000256" key="10">
    <source>
        <dbReference type="ARBA" id="ARBA00023128"/>
    </source>
</evidence>
<evidence type="ECO:0000256" key="5">
    <source>
        <dbReference type="ARBA" id="ARBA00022692"/>
    </source>
</evidence>
<organism evidence="13 14">
    <name type="scientific">Saccoglossus kowalevskii</name>
    <name type="common">Acorn worm</name>
    <dbReference type="NCBI Taxonomy" id="10224"/>
    <lineage>
        <taxon>Eukaryota</taxon>
        <taxon>Metazoa</taxon>
        <taxon>Hemichordata</taxon>
        <taxon>Enteropneusta</taxon>
        <taxon>Harrimaniidae</taxon>
        <taxon>Saccoglossus</taxon>
    </lineage>
</organism>
<name>A0ABM0GIG5_SACKO</name>
<evidence type="ECO:0000256" key="3">
    <source>
        <dbReference type="ARBA" id="ARBA00008444"/>
    </source>
</evidence>
<dbReference type="PANTHER" id="PTHR10485:SF0">
    <property type="entry name" value="AT05822P-RELATED"/>
    <property type="match status" value="1"/>
</dbReference>
<comment type="subcellular location">
    <subcellularLocation>
        <location evidence="2">Mitochondrion inner membrane</location>
        <topology evidence="2">Multi-pass membrane protein</topology>
    </subcellularLocation>
</comment>
<accession>A0ABM0GIG5</accession>
<proteinExistence type="inferred from homology"/>
<comment type="similarity">
    <text evidence="3">Belongs to the Tim17/Tim22/Tim23 family.</text>
</comment>
<evidence type="ECO:0000256" key="9">
    <source>
        <dbReference type="ARBA" id="ARBA00023010"/>
    </source>
</evidence>
<evidence type="ECO:0000256" key="11">
    <source>
        <dbReference type="ARBA" id="ARBA00023136"/>
    </source>
</evidence>
<keyword evidence="11" id="KW-0472">Membrane</keyword>
<feature type="region of interest" description="Disordered" evidence="12">
    <location>
        <begin position="201"/>
        <end position="235"/>
    </location>
</feature>
<dbReference type="PANTHER" id="PTHR10485">
    <property type="entry name" value="MITOCHONDRIAL IMPORT INNER MEMBRANE TRANSLOCASE SUBUNIT TIM-17"/>
    <property type="match status" value="1"/>
</dbReference>
<keyword evidence="7" id="KW-0653">Protein transport</keyword>
<evidence type="ECO:0000256" key="6">
    <source>
        <dbReference type="ARBA" id="ARBA00022792"/>
    </source>
</evidence>
<keyword evidence="6" id="KW-0999">Mitochondrion inner membrane</keyword>
<keyword evidence="9" id="KW-0811">Translocation</keyword>
<keyword evidence="10" id="KW-0496">Mitochondrion</keyword>
<evidence type="ECO:0000256" key="7">
    <source>
        <dbReference type="ARBA" id="ARBA00022927"/>
    </source>
</evidence>
<keyword evidence="8" id="KW-1133">Transmembrane helix</keyword>
<reference evidence="14" key="1">
    <citation type="submission" date="2025-08" db="UniProtKB">
        <authorList>
            <consortium name="RefSeq"/>
        </authorList>
    </citation>
    <scope>IDENTIFICATION</scope>
    <source>
        <tissue evidence="14">Testes</tissue>
    </source>
</reference>
<feature type="compositionally biased region" description="Polar residues" evidence="12">
    <location>
        <begin position="201"/>
        <end position="215"/>
    </location>
</feature>
<gene>
    <name evidence="14" type="primary">LOC100369399</name>
</gene>
<keyword evidence="13" id="KW-1185">Reference proteome</keyword>
<dbReference type="RefSeq" id="XP_002730541.2">
    <property type="nucleotide sequence ID" value="XM_002730495.2"/>
</dbReference>
<feature type="region of interest" description="Disordered" evidence="12">
    <location>
        <begin position="329"/>
        <end position="358"/>
    </location>
</feature>
<dbReference type="GeneID" id="100369399"/>
<dbReference type="Proteomes" id="UP000694865">
    <property type="component" value="Unplaced"/>
</dbReference>
<keyword evidence="5" id="KW-0812">Transmembrane</keyword>
<keyword evidence="4" id="KW-0813">Transport</keyword>
<dbReference type="Pfam" id="PF02466">
    <property type="entry name" value="Tim17"/>
    <property type="match status" value="1"/>
</dbReference>
<sequence length="450" mass="48815">MEEYVREPCPWRIVDDCGGAFSMGAIGGGVFHSFLGARNAPAGMRHRLMGSFLTVKNKAPIVGGNFAVWGGLFSTFDCCLVKIRKKEDPWNSITSGALTGAVLAARNGALAMVGSAAVGGVLLAMIEGVGIIFSRWTSSQYMEANEQIAQQMKDPSYYDNQDDKSCSSVDETCFHCTQQGYNVSTPVPTFGVNSELFPDNLSQINSTSGEGTSMSGIEEMSADEPPTKSSATGNERKLEGNYLDHLSALYEIARVTESNISSSQSWSSLTSDGSHNQAQSPVSSFYFSPWANSSSGNASESPIMSCSENHIHSPAATIRYKSEYAKPNVTPDLPSWNEGNESHGNSSPQDKQSSYSDGSVRVLVETLKHDPLKYADVKVDSLGLYKAEKNALRKDPKDYLVYLAAKAKEQSLPDISTKVFNGKFTAKRGNARSDEKYKLEKMYSKSGSRN</sequence>